<evidence type="ECO:0000259" key="1">
    <source>
        <dbReference type="Pfam" id="PF00004"/>
    </source>
</evidence>
<dbReference type="Pfam" id="PF00004">
    <property type="entry name" value="AAA"/>
    <property type="match status" value="1"/>
</dbReference>
<name>A0A133XKX1_9RHOO</name>
<proteinExistence type="predicted"/>
<evidence type="ECO:0000313" key="3">
    <source>
        <dbReference type="Proteomes" id="UP000070186"/>
    </source>
</evidence>
<reference evidence="2 3" key="1">
    <citation type="submission" date="2015-12" db="EMBL/GenBank/DDBJ databases">
        <title>Nitrous oxide reduction kinetics distinguish bacteria harboring typical versus atypical NosZ.</title>
        <authorList>
            <person name="Yoon S."/>
            <person name="Nissen S."/>
            <person name="Park D."/>
            <person name="Sanford R.A."/>
            <person name="Loeffler F.E."/>
        </authorList>
    </citation>
    <scope>NUCLEOTIDE SEQUENCE [LARGE SCALE GENOMIC DNA]</scope>
    <source>
        <strain evidence="2 3">ATCC BAA-841</strain>
    </source>
</reference>
<gene>
    <name evidence="2" type="ORF">AT959_06230</name>
</gene>
<protein>
    <recommendedName>
        <fullName evidence="1">ATPase AAA-type core domain-containing protein</fullName>
    </recommendedName>
</protein>
<dbReference type="InterPro" id="IPR003959">
    <property type="entry name" value="ATPase_AAA_core"/>
</dbReference>
<dbReference type="Proteomes" id="UP000070186">
    <property type="component" value="Unassembled WGS sequence"/>
</dbReference>
<feature type="domain" description="ATPase AAA-type core" evidence="1">
    <location>
        <begin position="281"/>
        <end position="399"/>
    </location>
</feature>
<keyword evidence="3" id="KW-1185">Reference proteome</keyword>
<dbReference type="GO" id="GO:0005524">
    <property type="term" value="F:ATP binding"/>
    <property type="evidence" value="ECO:0007669"/>
    <property type="project" value="InterPro"/>
</dbReference>
<dbReference type="InterPro" id="IPR027417">
    <property type="entry name" value="P-loop_NTPase"/>
</dbReference>
<dbReference type="GO" id="GO:0016887">
    <property type="term" value="F:ATP hydrolysis activity"/>
    <property type="evidence" value="ECO:0007669"/>
    <property type="project" value="InterPro"/>
</dbReference>
<evidence type="ECO:0000313" key="2">
    <source>
        <dbReference type="EMBL" id="KXB31546.1"/>
    </source>
</evidence>
<dbReference type="SUPFAM" id="SSF52540">
    <property type="entry name" value="P-loop containing nucleoside triphosphate hydrolases"/>
    <property type="match status" value="1"/>
</dbReference>
<comment type="caution">
    <text evidence="2">The sequence shown here is derived from an EMBL/GenBank/DDBJ whole genome shotgun (WGS) entry which is preliminary data.</text>
</comment>
<accession>A0A133XKX1</accession>
<dbReference type="EMBL" id="LODL01000013">
    <property type="protein sequence ID" value="KXB31546.1"/>
    <property type="molecule type" value="Genomic_DNA"/>
</dbReference>
<sequence length="1525" mass="172163">MSIAGIRSNRGDGYQTLVAFDWALTVLSDENYQWLEIDSITYLVDDVVVGKADGTLIACQCKKNQIDFEAWSITHLADELEKAARLLKQNKAAEVRFYSRNNFGELGKLKEHSATQHDASTYQTSLGIANQKTDTALSKLLSTAAPGLSTYELIRRTEFETSSALDRMESQLRERLRSMASNPDAAFNALWFRLDQLGARMSGDGSSANAQHRFTKNDLEAILLKAGALLVPPVNIAEVRASFSNTSAIGRSWRRDVAGQRIPNPVVNELLAAIDAGKRAILLTGLPGSGKTCVMLEVQDTLERHAQTRSDIVALFIQSREFADIGTSQDRQAFGLSEHWVKQVARMAESAKVIVVIDSLDVLSIARDHRVLSYFLAQIDQLLLIQNVSVITACRDFDRKYDHRIAERKWDCEFKCLPLDWDGDIAPLIEGLGIASANIDAVTRELIRNPRELTLFVELAQREGGFSVVTSQALAQRYLDVIVRANASLGDSAIQAIEVIAAEMLESRSLAVPYQRFSSSQEILRALCSLNVLQETQDGKLTFGHQTLLDVLVISRALRSGITLNQFIQSLPPVPFVRPSIRSFVAQLALGERREFRKQTRAVLTGNAAFHIRRLVAESFSEQIPVDDDWPLMRELREKHRDVFQVIYASAKAIEWHRFWLKYLLPVLKAERDAEGYAGHAYQIARWKNEDTQGVLSFWQEALSLEWIDSNRIAGQLPFYLSEITSENLALVVPLLQRLLDMPHPDHSFLGRSIARCVEASVVGDELLWRYMLGGVSENDLLEYRFDNKLHCQAHEFGDRQDDFVRQRMEKSTTLLDLAVASIEQWSNARASRYGETRIGYRYGFLSETSYENTHSLRDIHHVENMDALLDAVEASILHHAKTHSYWWQNNRERLCFNREGALLYFAVKACTETPEANIDLIGRMLCDQYMLEFELSYELGTLVQSAFNVLDEAAQDAVTTTILTTWKKYASEDSERYWVLKKRAELISTIPCCLRSPEAQAVIDEYENKAGVLVRQPDIRSRGGSVRAPFSFEAFLGASDSQVLRLLAHYNGHSDWHGPDFLVGGEREVGGQLREASSRHPTRFLGLLPTYWADIPPRFRDDIMDGVATYLAYRFGNLQTNETWQPIDEPDPHVLASHILDELERHPLHWQLRRPAAKVLEACANVVRDPESGERLVFLAIGFERLDEDAPIKGDNVGLTSLGINMAKGDVAEALVILATNFRKFGGVLPELLQPALRRFAGDKHPAIRAVILRRLPYLQSKNFELGWNLFHLAMHDAEGLWEIAEPCLYYAYHNHFEMVKPLLTRLRIEGSGKDLETWGRISALASMTRHIDFAEFLRDLSALDDTNAWHGATTVWTNTENFQRHREQCIAGMNAGMNTGGIHALAVARQIDHIFRDETAMISVPLELIRSCFSVFESDSESENKHHRLFGFHEWLNTTAQNNPGQALAAAKIYLAYVSRCKPYLYDHKDSLTQLMTRLFAEAEEREESDGGAMLKSVVEIQDTLLSLGVNGVTDWLRAAERP</sequence>
<dbReference type="Gene3D" id="3.40.50.300">
    <property type="entry name" value="P-loop containing nucleotide triphosphate hydrolases"/>
    <property type="match status" value="1"/>
</dbReference>
<organism evidence="2 3">
    <name type="scientific">Dechloromonas denitrificans</name>
    <dbReference type="NCBI Taxonomy" id="281362"/>
    <lineage>
        <taxon>Bacteria</taxon>
        <taxon>Pseudomonadati</taxon>
        <taxon>Pseudomonadota</taxon>
        <taxon>Betaproteobacteria</taxon>
        <taxon>Rhodocyclales</taxon>
        <taxon>Azonexaceae</taxon>
        <taxon>Dechloromonas</taxon>
    </lineage>
</organism>